<organism evidence="2 3">
    <name type="scientific">[Anoxybacillus] calidus</name>
    <dbReference type="NCBI Taxonomy" id="575178"/>
    <lineage>
        <taxon>Bacteria</taxon>
        <taxon>Bacillati</taxon>
        <taxon>Bacillota</taxon>
        <taxon>Bacilli</taxon>
        <taxon>Bacillales</taxon>
        <taxon>Anoxybacillaceae</taxon>
        <taxon>Paranoxybacillus</taxon>
    </lineage>
</organism>
<proteinExistence type="predicted"/>
<dbReference type="Proteomes" id="UP000580891">
    <property type="component" value="Unassembled WGS sequence"/>
</dbReference>
<dbReference type="AlphaFoldDB" id="A0A7V9Z0I7"/>
<feature type="transmembrane region" description="Helical" evidence="1">
    <location>
        <begin position="166"/>
        <end position="186"/>
    </location>
</feature>
<feature type="transmembrane region" description="Helical" evidence="1">
    <location>
        <begin position="430"/>
        <end position="449"/>
    </location>
</feature>
<keyword evidence="1" id="KW-0472">Membrane</keyword>
<feature type="transmembrane region" description="Helical" evidence="1">
    <location>
        <begin position="26"/>
        <end position="45"/>
    </location>
</feature>
<accession>A0A7V9Z0I7</accession>
<feature type="transmembrane region" description="Helical" evidence="1">
    <location>
        <begin position="270"/>
        <end position="293"/>
    </location>
</feature>
<keyword evidence="1" id="KW-0812">Transmembrane</keyword>
<name>A0A7V9Z0I7_9BACL</name>
<reference evidence="2 3" key="1">
    <citation type="submission" date="2020-07" db="EMBL/GenBank/DDBJ databases">
        <title>Genomic Encyclopedia of Type Strains, Phase IV (KMG-IV): sequencing the most valuable type-strain genomes for metagenomic binning, comparative biology and taxonomic classification.</title>
        <authorList>
            <person name="Goeker M."/>
        </authorList>
    </citation>
    <scope>NUCLEOTIDE SEQUENCE [LARGE SCALE GENOMIC DNA]</scope>
    <source>
        <strain evidence="2 3">DSM 25220</strain>
    </source>
</reference>
<keyword evidence="1" id="KW-1133">Transmembrane helix</keyword>
<dbReference type="RefSeq" id="WP_181537696.1">
    <property type="nucleotide sequence ID" value="NZ_JACDUU010000005.1"/>
</dbReference>
<evidence type="ECO:0000256" key="1">
    <source>
        <dbReference type="SAM" id="Phobius"/>
    </source>
</evidence>
<gene>
    <name evidence="2" type="ORF">HNQ85_002169</name>
</gene>
<feature type="transmembrane region" description="Helical" evidence="1">
    <location>
        <begin position="455"/>
        <end position="474"/>
    </location>
</feature>
<feature type="transmembrane region" description="Helical" evidence="1">
    <location>
        <begin position="99"/>
        <end position="125"/>
    </location>
</feature>
<feature type="transmembrane region" description="Helical" evidence="1">
    <location>
        <begin position="348"/>
        <end position="374"/>
    </location>
</feature>
<dbReference type="EMBL" id="JACDUU010000005">
    <property type="protein sequence ID" value="MBA2871879.1"/>
    <property type="molecule type" value="Genomic_DNA"/>
</dbReference>
<sequence length="495" mass="56390">METPATIIIKTHSKEQLNLWIRGNKWLLILKVIVTMIGAFLLGLIVNPSQFFTPTEIVLFIVLQAIVISWLQTLLNIYQKLFSLNDLTFPFLTGIHKSSIILAISFINTVKNAIIGLGISLYFSAAHVALAPFYFVAFLICSFLSFLLAILFALFSTRFIKSVKWLIVFVFVIQIILLLFIFGVALTKIDVVTVPLIIYFVVALFILSFIYVKPNVIDRFYMISVDYFNKISQTSNKGKERISFVKMIKNPIVFKDVILLFANPITKIRFYVWIAAQVAILFMIEQKGLSFLIDYLPLSQSHEEWFAFQISLITTFLLFGEIPISLFHLDKGIIQWYIFTGVNGSKLFLSKAILGFCILLVPSLLTISMYVLFLDLPIKSFVLIIAITFLSLLSLVITTLSISLFDINIESYSKPSESSMITEQIPQTNITYLSLLVGFLFLFIFYKYMFTSPTLGITDFITAIACNFLSAIIYRLSINRFEKKVTKYKTIGNDA</sequence>
<comment type="caution">
    <text evidence="2">The sequence shown here is derived from an EMBL/GenBank/DDBJ whole genome shotgun (WGS) entry which is preliminary data.</text>
</comment>
<feature type="transmembrane region" description="Helical" evidence="1">
    <location>
        <begin position="192"/>
        <end position="212"/>
    </location>
</feature>
<evidence type="ECO:0000313" key="2">
    <source>
        <dbReference type="EMBL" id="MBA2871879.1"/>
    </source>
</evidence>
<feature type="transmembrane region" description="Helical" evidence="1">
    <location>
        <begin position="57"/>
        <end position="78"/>
    </location>
</feature>
<feature type="transmembrane region" description="Helical" evidence="1">
    <location>
        <begin position="131"/>
        <end position="154"/>
    </location>
</feature>
<protein>
    <submittedName>
        <fullName evidence="2">Uncharacterized protein</fullName>
    </submittedName>
</protein>
<keyword evidence="3" id="KW-1185">Reference proteome</keyword>
<feature type="transmembrane region" description="Helical" evidence="1">
    <location>
        <begin position="305"/>
        <end position="327"/>
    </location>
</feature>
<feature type="transmembrane region" description="Helical" evidence="1">
    <location>
        <begin position="380"/>
        <end position="409"/>
    </location>
</feature>
<evidence type="ECO:0000313" key="3">
    <source>
        <dbReference type="Proteomes" id="UP000580891"/>
    </source>
</evidence>